<evidence type="ECO:0000256" key="7">
    <source>
        <dbReference type="ARBA" id="ARBA00022842"/>
    </source>
</evidence>
<dbReference type="AlphaFoldDB" id="A0AA96WJH4"/>
<keyword evidence="5 9" id="KW-0093">Biotin biosynthesis</keyword>
<dbReference type="SUPFAM" id="SSF52540">
    <property type="entry name" value="P-loop containing nucleoside triphosphate hydrolases"/>
    <property type="match status" value="1"/>
</dbReference>
<comment type="subunit">
    <text evidence="9">Homodimer.</text>
</comment>
<feature type="binding site" evidence="9">
    <location>
        <position position="39"/>
    </location>
    <ligand>
        <name>substrate</name>
    </ligand>
</feature>
<comment type="catalytic activity">
    <reaction evidence="9">
        <text>(7R,8S)-7,8-diammoniononanoate + CO2 + ATP = (4R,5S)-dethiobiotin + ADP + phosphate + 3 H(+)</text>
        <dbReference type="Rhea" id="RHEA:15805"/>
        <dbReference type="ChEBI" id="CHEBI:15378"/>
        <dbReference type="ChEBI" id="CHEBI:16526"/>
        <dbReference type="ChEBI" id="CHEBI:30616"/>
        <dbReference type="ChEBI" id="CHEBI:43474"/>
        <dbReference type="ChEBI" id="CHEBI:149469"/>
        <dbReference type="ChEBI" id="CHEBI:149473"/>
        <dbReference type="ChEBI" id="CHEBI:456216"/>
        <dbReference type="EC" id="6.3.3.3"/>
    </reaction>
</comment>
<evidence type="ECO:0000256" key="2">
    <source>
        <dbReference type="ARBA" id="ARBA00022598"/>
    </source>
</evidence>
<evidence type="ECO:0000256" key="6">
    <source>
        <dbReference type="ARBA" id="ARBA00022840"/>
    </source>
</evidence>
<dbReference type="Pfam" id="PF13500">
    <property type="entry name" value="AAA_26"/>
    <property type="match status" value="1"/>
</dbReference>
<keyword evidence="7 9" id="KW-0460">Magnesium</keyword>
<keyword evidence="4 9" id="KW-0547">Nucleotide-binding</keyword>
<feature type="binding site" evidence="9">
    <location>
        <position position="103"/>
    </location>
    <ligand>
        <name>Mg(2+)</name>
        <dbReference type="ChEBI" id="CHEBI:18420"/>
    </ligand>
</feature>
<keyword evidence="2 9" id="KW-0436">Ligase</keyword>
<keyword evidence="6 9" id="KW-0067">ATP-binding</keyword>
<dbReference type="PANTHER" id="PTHR43210">
    <property type="entry name" value="DETHIOBIOTIN SYNTHETASE"/>
    <property type="match status" value="1"/>
</dbReference>
<feature type="binding site" evidence="9">
    <location>
        <position position="19"/>
    </location>
    <ligand>
        <name>Mg(2+)</name>
        <dbReference type="ChEBI" id="CHEBI:18420"/>
    </ligand>
</feature>
<dbReference type="CDD" id="cd03109">
    <property type="entry name" value="DTBS"/>
    <property type="match status" value="1"/>
</dbReference>
<keyword evidence="1 9" id="KW-0963">Cytoplasm</keyword>
<dbReference type="PANTHER" id="PTHR43210:SF2">
    <property type="entry name" value="ATP-DEPENDENT DETHIOBIOTIN SYNTHETASE BIOD 2"/>
    <property type="match status" value="1"/>
</dbReference>
<dbReference type="NCBIfam" id="TIGR00347">
    <property type="entry name" value="bioD"/>
    <property type="match status" value="1"/>
</dbReference>
<feature type="binding site" evidence="9">
    <location>
        <begin position="103"/>
        <end position="106"/>
    </location>
    <ligand>
        <name>ATP</name>
        <dbReference type="ChEBI" id="CHEBI:30616"/>
    </ligand>
</feature>
<feature type="binding site" evidence="9">
    <location>
        <begin position="15"/>
        <end position="20"/>
    </location>
    <ligand>
        <name>ATP</name>
        <dbReference type="ChEBI" id="CHEBI:30616"/>
    </ligand>
</feature>
<comment type="function">
    <text evidence="9">Catalyzes a mechanistically unusual reaction, the ATP-dependent insertion of CO2 between the N7 and N8 nitrogen atoms of 7,8-diaminopelargonic acid (DAPA, also called 7,8-diammoniononanoate) to form a ureido ring.</text>
</comment>
<organism evidence="10">
    <name type="scientific">Leptolyngbya sp. NK1-12</name>
    <dbReference type="NCBI Taxonomy" id="2547451"/>
    <lineage>
        <taxon>Bacteria</taxon>
        <taxon>Bacillati</taxon>
        <taxon>Cyanobacteriota</taxon>
        <taxon>Cyanophyceae</taxon>
        <taxon>Leptolyngbyales</taxon>
        <taxon>Leptolyngbyaceae</taxon>
        <taxon>Leptolyngbya group</taxon>
        <taxon>Leptolyngbya</taxon>
    </lineage>
</organism>
<comment type="similarity">
    <text evidence="9">Belongs to the dethiobiotin synthetase family.</text>
</comment>
<feature type="active site" evidence="9">
    <location>
        <position position="35"/>
    </location>
</feature>
<dbReference type="HAMAP" id="MF_00336">
    <property type="entry name" value="BioD"/>
    <property type="match status" value="1"/>
</dbReference>
<dbReference type="InterPro" id="IPR004472">
    <property type="entry name" value="DTB_synth_BioD"/>
</dbReference>
<evidence type="ECO:0000256" key="9">
    <source>
        <dbReference type="HAMAP-Rule" id="MF_00336"/>
    </source>
</evidence>
<evidence type="ECO:0000256" key="4">
    <source>
        <dbReference type="ARBA" id="ARBA00022741"/>
    </source>
</evidence>
<sequence>MPFPAQFFVAGTDTNVGKTVVSAMLTLGLGAAYWKPVQSGLEPITDTEYVRRTTGLDASHFIPERFRLTEPLSPHASAAIDGVEIGLSDFQRPITTKPHLIVEGAGGLMVPLNQRDFMIDLIQHLDLPVCLVARSTLGTINHTLLSIAQLRRAQVPILGVILNGPKNPSNREAIAHYGQVPILGELEPLAAINPDTLKQAFARL</sequence>
<dbReference type="GO" id="GO:0004141">
    <property type="term" value="F:dethiobiotin synthase activity"/>
    <property type="evidence" value="ECO:0007669"/>
    <property type="project" value="UniProtKB-UniRule"/>
</dbReference>
<dbReference type="GO" id="GO:0005829">
    <property type="term" value="C:cytosol"/>
    <property type="evidence" value="ECO:0007669"/>
    <property type="project" value="TreeGrafter"/>
</dbReference>
<accession>A0AA96WJH4</accession>
<dbReference type="InterPro" id="IPR027417">
    <property type="entry name" value="P-loop_NTPase"/>
</dbReference>
<comment type="cofactor">
    <cofactor evidence="9">
        <name>Mg(2+)</name>
        <dbReference type="ChEBI" id="CHEBI:18420"/>
    </cofactor>
</comment>
<dbReference type="RefSeq" id="WP_316433955.1">
    <property type="nucleotide sequence ID" value="NZ_CP053586.1"/>
</dbReference>
<comment type="pathway">
    <text evidence="9">Cofactor biosynthesis; biotin biosynthesis; biotin from 7,8-diaminononanoate: step 1/2.</text>
</comment>
<reference evidence="10" key="1">
    <citation type="submission" date="2020-05" db="EMBL/GenBank/DDBJ databases">
        <authorList>
            <person name="Zhu T."/>
            <person name="Keshari N."/>
            <person name="Lu X."/>
        </authorList>
    </citation>
    <scope>NUCLEOTIDE SEQUENCE</scope>
    <source>
        <strain evidence="10">NK1-12</strain>
    </source>
</reference>
<evidence type="ECO:0000256" key="5">
    <source>
        <dbReference type="ARBA" id="ARBA00022756"/>
    </source>
</evidence>
<comment type="subcellular location">
    <subcellularLocation>
        <location evidence="9">Cytoplasm</location>
    </subcellularLocation>
</comment>
<dbReference type="PIRSF" id="PIRSF006755">
    <property type="entry name" value="DTB_synth"/>
    <property type="match status" value="1"/>
</dbReference>
<gene>
    <name evidence="9 10" type="primary">bioD</name>
    <name evidence="10" type="ORF">HJG54_06225</name>
</gene>
<feature type="binding site" evidence="9">
    <location>
        <position position="46"/>
    </location>
    <ligand>
        <name>ATP</name>
        <dbReference type="ChEBI" id="CHEBI:30616"/>
    </ligand>
</feature>
<evidence type="ECO:0000256" key="8">
    <source>
        <dbReference type="ARBA" id="ARBA00047386"/>
    </source>
</evidence>
<dbReference type="GO" id="GO:0005524">
    <property type="term" value="F:ATP binding"/>
    <property type="evidence" value="ECO:0007669"/>
    <property type="project" value="UniProtKB-UniRule"/>
</dbReference>
<dbReference type="GO" id="GO:0000287">
    <property type="term" value="F:magnesium ion binding"/>
    <property type="evidence" value="ECO:0007669"/>
    <property type="project" value="UniProtKB-UniRule"/>
</dbReference>
<comment type="catalytic activity">
    <reaction evidence="8">
        <text>(7R,8S)-8-amino-7-(carboxyamino)nonanoate + ATP = (4R,5S)-dethiobiotin + ADP + phosphate + H(+)</text>
        <dbReference type="Rhea" id="RHEA:63684"/>
        <dbReference type="ChEBI" id="CHEBI:15378"/>
        <dbReference type="ChEBI" id="CHEBI:30616"/>
        <dbReference type="ChEBI" id="CHEBI:43474"/>
        <dbReference type="ChEBI" id="CHEBI:149470"/>
        <dbReference type="ChEBI" id="CHEBI:149473"/>
        <dbReference type="ChEBI" id="CHEBI:456216"/>
    </reaction>
</comment>
<feature type="binding site" evidence="9">
    <location>
        <position position="46"/>
    </location>
    <ligand>
        <name>Mg(2+)</name>
        <dbReference type="ChEBI" id="CHEBI:18420"/>
    </ligand>
</feature>
<keyword evidence="3 9" id="KW-0479">Metal-binding</keyword>
<evidence type="ECO:0000256" key="3">
    <source>
        <dbReference type="ARBA" id="ARBA00022723"/>
    </source>
</evidence>
<evidence type="ECO:0000256" key="1">
    <source>
        <dbReference type="ARBA" id="ARBA00022490"/>
    </source>
</evidence>
<evidence type="ECO:0000313" key="10">
    <source>
        <dbReference type="EMBL" id="WNZ22496.1"/>
    </source>
</evidence>
<name>A0AA96WJH4_9CYAN</name>
<proteinExistence type="inferred from homology"/>
<dbReference type="GO" id="GO:0009102">
    <property type="term" value="P:biotin biosynthetic process"/>
    <property type="evidence" value="ECO:0007669"/>
    <property type="project" value="UniProtKB-UniRule"/>
</dbReference>
<dbReference type="EC" id="6.3.3.3" evidence="9"/>
<comment type="caution">
    <text evidence="9">Lacks conserved residue(s) required for the propagation of feature annotation.</text>
</comment>
<dbReference type="EMBL" id="CP053586">
    <property type="protein sequence ID" value="WNZ22496.1"/>
    <property type="molecule type" value="Genomic_DNA"/>
</dbReference>
<dbReference type="Gene3D" id="3.40.50.300">
    <property type="entry name" value="P-loop containing nucleotide triphosphate hydrolases"/>
    <property type="match status" value="1"/>
</dbReference>
<protein>
    <recommendedName>
        <fullName evidence="9">ATP-dependent dethiobiotin synthetase BioD</fullName>
        <ecNumber evidence="9">6.3.3.3</ecNumber>
    </recommendedName>
    <alternativeName>
        <fullName evidence="9">DTB synthetase</fullName>
        <shortName evidence="9">DTBS</shortName>
    </alternativeName>
    <alternativeName>
        <fullName evidence="9">Dethiobiotin synthase</fullName>
    </alternativeName>
</protein>